<evidence type="ECO:0000256" key="2">
    <source>
        <dbReference type="ARBA" id="ARBA00022618"/>
    </source>
</evidence>
<accession>A0AA88IAX4</accession>
<evidence type="ECO:0000256" key="1">
    <source>
        <dbReference type="ARBA" id="ARBA00011065"/>
    </source>
</evidence>
<sequence>MTSEKRSFDTSSLMEPRQILLAKQQANFDMASPFGFDATTLSPVSSLANEFHGASLMDTPRKRLSLSSNCSSTIDTPETFKNDSDDTAPAKHLTPVTFVDKENSSFCASFTFSPAKTASLLCSPTRRQNQTSPVRRSLQYRLGSPSRRGLSIQSPSKSNIMLNNSPVRLSSPIRNPFSPPKSPSSQDSGYSGGESDGMEFKLPKKSPKAVKDGKSHLRLLSRTFSSISCEEDDGFLASAILESDDETVADPSDKFSSLLSAPITVQPPAAPQNSELIPRATTLLERSTTFVPKTQRPSRQSIRRCLSMVDTFPSNVVVSPLSSRNLETIEESPRQTPVCFKRPDPPRSHPSPHQNKRRKSDLQENENPSTDESIACVIPTSKTVVKKLFRSQSETDMSHHTIMRAVQSFSDNSDLIGDCTRPYALPLTVGKHPELKSISCHTLADLIRGKFNDAVSKFEVVDCRFPFEFNGGHIIHATNLWTKDSIYQEYLDGRGVARIPPYPTPELNAEKRNILIFHCEFSSERGPNLSRFLRNKDRDANKEHYPALHWPEIYLLEGGYKEFFTNYIELCEPKEYMPMLTVGYENELKICRAKAKTFSNDNGRQGRAQVRLKRLGL</sequence>
<dbReference type="GO" id="GO:0010971">
    <property type="term" value="P:positive regulation of G2/M transition of mitotic cell cycle"/>
    <property type="evidence" value="ECO:0007669"/>
    <property type="project" value="TreeGrafter"/>
</dbReference>
<dbReference type="Proteomes" id="UP001187531">
    <property type="component" value="Unassembled WGS sequence"/>
</dbReference>
<dbReference type="GO" id="GO:0009794">
    <property type="term" value="P:regulation of mitotic cell cycle, embryonic"/>
    <property type="evidence" value="ECO:0007669"/>
    <property type="project" value="UniProtKB-ARBA"/>
</dbReference>
<dbReference type="GO" id="GO:0000086">
    <property type="term" value="P:G2/M transition of mitotic cell cycle"/>
    <property type="evidence" value="ECO:0007669"/>
    <property type="project" value="TreeGrafter"/>
</dbReference>
<feature type="region of interest" description="Disordered" evidence="8">
    <location>
        <begin position="327"/>
        <end position="375"/>
    </location>
</feature>
<feature type="compositionally biased region" description="Polar residues" evidence="8">
    <location>
        <begin position="151"/>
        <end position="168"/>
    </location>
</feature>
<dbReference type="GO" id="GO:0051301">
    <property type="term" value="P:cell division"/>
    <property type="evidence" value="ECO:0007669"/>
    <property type="project" value="UniProtKB-UniRule"/>
</dbReference>
<dbReference type="AlphaFoldDB" id="A0AA88IAX4"/>
<evidence type="ECO:0000256" key="6">
    <source>
        <dbReference type="ARBA" id="ARBA00051722"/>
    </source>
</evidence>
<evidence type="ECO:0000259" key="9">
    <source>
        <dbReference type="PROSITE" id="PS50206"/>
    </source>
</evidence>
<dbReference type="CDD" id="cd01530">
    <property type="entry name" value="Cdc25"/>
    <property type="match status" value="1"/>
</dbReference>
<name>A0AA88IAX4_ARTSF</name>
<keyword evidence="2 7" id="KW-0132">Cell division</keyword>
<evidence type="ECO:0000313" key="10">
    <source>
        <dbReference type="EMBL" id="KAK2727675.1"/>
    </source>
</evidence>
<dbReference type="GO" id="GO:0005634">
    <property type="term" value="C:nucleus"/>
    <property type="evidence" value="ECO:0007669"/>
    <property type="project" value="TreeGrafter"/>
</dbReference>
<dbReference type="GO" id="GO:0010256">
    <property type="term" value="P:endomembrane system organization"/>
    <property type="evidence" value="ECO:0007669"/>
    <property type="project" value="UniProtKB-ARBA"/>
</dbReference>
<keyword evidence="7" id="KW-0498">Mitosis</keyword>
<evidence type="ECO:0000256" key="4">
    <source>
        <dbReference type="ARBA" id="ARBA00022912"/>
    </source>
</evidence>
<feature type="region of interest" description="Disordered" evidence="8">
    <location>
        <begin position="123"/>
        <end position="214"/>
    </location>
</feature>
<dbReference type="PROSITE" id="PS50206">
    <property type="entry name" value="RHODANESE_3"/>
    <property type="match status" value="1"/>
</dbReference>
<dbReference type="FunFam" id="3.40.250.10:FF:000036">
    <property type="entry name" value="M-phase inducer phosphatase"/>
    <property type="match status" value="1"/>
</dbReference>
<organism evidence="10 11">
    <name type="scientific">Artemia franciscana</name>
    <name type="common">Brine shrimp</name>
    <name type="synonym">Artemia sanfranciscana</name>
    <dbReference type="NCBI Taxonomy" id="6661"/>
    <lineage>
        <taxon>Eukaryota</taxon>
        <taxon>Metazoa</taxon>
        <taxon>Ecdysozoa</taxon>
        <taxon>Arthropoda</taxon>
        <taxon>Crustacea</taxon>
        <taxon>Branchiopoda</taxon>
        <taxon>Anostraca</taxon>
        <taxon>Artemiidae</taxon>
        <taxon>Artemia</taxon>
    </lineage>
</organism>
<keyword evidence="3 7" id="KW-0378">Hydrolase</keyword>
<comment type="caution">
    <text evidence="10">The sequence shown here is derived from an EMBL/GenBank/DDBJ whole genome shotgun (WGS) entry which is preliminary data.</text>
</comment>
<comment type="similarity">
    <text evidence="1 7">Belongs to the MPI phosphatase family.</text>
</comment>
<dbReference type="SMART" id="SM00450">
    <property type="entry name" value="RHOD"/>
    <property type="match status" value="1"/>
</dbReference>
<comment type="catalytic activity">
    <reaction evidence="6 7">
        <text>O-phospho-L-tyrosyl-[protein] + H2O = L-tyrosyl-[protein] + phosphate</text>
        <dbReference type="Rhea" id="RHEA:10684"/>
        <dbReference type="Rhea" id="RHEA-COMP:10136"/>
        <dbReference type="Rhea" id="RHEA-COMP:20101"/>
        <dbReference type="ChEBI" id="CHEBI:15377"/>
        <dbReference type="ChEBI" id="CHEBI:43474"/>
        <dbReference type="ChEBI" id="CHEBI:46858"/>
        <dbReference type="ChEBI" id="CHEBI:61978"/>
        <dbReference type="EC" id="3.1.3.48"/>
    </reaction>
</comment>
<dbReference type="EMBL" id="JAVRJZ010000001">
    <property type="protein sequence ID" value="KAK2727675.1"/>
    <property type="molecule type" value="Genomic_DNA"/>
</dbReference>
<evidence type="ECO:0000256" key="5">
    <source>
        <dbReference type="ARBA" id="ARBA00023306"/>
    </source>
</evidence>
<proteinExistence type="inferred from homology"/>
<dbReference type="InterPro" id="IPR000751">
    <property type="entry name" value="MPI_Phosphatase"/>
</dbReference>
<protein>
    <recommendedName>
        <fullName evidence="7">M-phase inducer phosphatase</fullName>
        <ecNumber evidence="7">3.1.3.48</ecNumber>
    </recommendedName>
</protein>
<dbReference type="GO" id="GO:0032502">
    <property type="term" value="P:developmental process"/>
    <property type="evidence" value="ECO:0007669"/>
    <property type="project" value="UniProtKB-ARBA"/>
</dbReference>
<dbReference type="GO" id="GO:0110032">
    <property type="term" value="P:positive regulation of G2/MI transition of meiotic cell cycle"/>
    <property type="evidence" value="ECO:0007669"/>
    <property type="project" value="TreeGrafter"/>
</dbReference>
<gene>
    <name evidence="10" type="ORF">QYM36_008231</name>
</gene>
<dbReference type="SUPFAM" id="SSF52821">
    <property type="entry name" value="Rhodanese/Cell cycle control phosphatase"/>
    <property type="match status" value="1"/>
</dbReference>
<keyword evidence="11" id="KW-1185">Reference proteome</keyword>
<comment type="function">
    <text evidence="7">Tyrosine protein phosphatase which functions as a dosage-dependent inducer of mitotic progression.</text>
</comment>
<reference evidence="10" key="1">
    <citation type="submission" date="2023-07" db="EMBL/GenBank/DDBJ databases">
        <title>Chromosome-level genome assembly of Artemia franciscana.</title>
        <authorList>
            <person name="Jo E."/>
        </authorList>
    </citation>
    <scope>NUCLEOTIDE SEQUENCE</scope>
    <source>
        <tissue evidence="10">Whole body</tissue>
    </source>
</reference>
<feature type="domain" description="Rhodanese" evidence="9">
    <location>
        <begin position="454"/>
        <end position="572"/>
    </location>
</feature>
<dbReference type="InterPro" id="IPR036873">
    <property type="entry name" value="Rhodanese-like_dom_sf"/>
</dbReference>
<keyword evidence="5 7" id="KW-0131">Cell cycle</keyword>
<evidence type="ECO:0000313" key="11">
    <source>
        <dbReference type="Proteomes" id="UP001187531"/>
    </source>
</evidence>
<dbReference type="EC" id="3.1.3.48" evidence="7"/>
<evidence type="ECO:0000256" key="7">
    <source>
        <dbReference type="RuleBase" id="RU368028"/>
    </source>
</evidence>
<dbReference type="GO" id="GO:0004725">
    <property type="term" value="F:protein tyrosine phosphatase activity"/>
    <property type="evidence" value="ECO:0007669"/>
    <property type="project" value="UniProtKB-UniRule"/>
</dbReference>
<dbReference type="Gene3D" id="3.40.250.10">
    <property type="entry name" value="Rhodanese-like domain"/>
    <property type="match status" value="1"/>
</dbReference>
<evidence type="ECO:0000256" key="8">
    <source>
        <dbReference type="SAM" id="MobiDB-lite"/>
    </source>
</evidence>
<keyword evidence="4 7" id="KW-0904">Protein phosphatase</keyword>
<dbReference type="GO" id="GO:0005737">
    <property type="term" value="C:cytoplasm"/>
    <property type="evidence" value="ECO:0007669"/>
    <property type="project" value="TreeGrafter"/>
</dbReference>
<feature type="compositionally biased region" description="Polar residues" evidence="8">
    <location>
        <begin position="123"/>
        <end position="134"/>
    </location>
</feature>
<dbReference type="Pfam" id="PF00581">
    <property type="entry name" value="Rhodanese"/>
    <property type="match status" value="1"/>
</dbReference>
<dbReference type="PANTHER" id="PTHR10828:SF17">
    <property type="entry name" value="PROTEIN-TYROSINE-PHOSPHATASE"/>
    <property type="match status" value="1"/>
</dbReference>
<evidence type="ECO:0000256" key="3">
    <source>
        <dbReference type="ARBA" id="ARBA00022801"/>
    </source>
</evidence>
<dbReference type="PRINTS" id="PR00716">
    <property type="entry name" value="MPIPHPHTASE"/>
</dbReference>
<dbReference type="PANTHER" id="PTHR10828">
    <property type="entry name" value="M-PHASE INDUCER PHOSPHATASE DUAL SPECIFICITY PHOSPHATASE CDC25"/>
    <property type="match status" value="1"/>
</dbReference>
<dbReference type="InterPro" id="IPR001763">
    <property type="entry name" value="Rhodanese-like_dom"/>
</dbReference>